<reference evidence="1" key="3">
    <citation type="submission" date="2015-04" db="UniProtKB">
        <authorList>
            <consortium name="EnsemblPlants"/>
        </authorList>
    </citation>
    <scope>IDENTIFICATION</scope>
</reference>
<reference evidence="1 2" key="1">
    <citation type="submission" date="2012-08" db="EMBL/GenBank/DDBJ databases">
        <title>Oryza genome evolution.</title>
        <authorList>
            <person name="Wing R.A."/>
        </authorList>
    </citation>
    <scope>NUCLEOTIDE SEQUENCE</scope>
</reference>
<dbReference type="Gramene" id="LPERR01G01960.1">
    <property type="protein sequence ID" value="LPERR01G01960.1"/>
    <property type="gene ID" value="LPERR01G01960"/>
</dbReference>
<dbReference type="Proteomes" id="UP000032180">
    <property type="component" value="Chromosome 1"/>
</dbReference>
<proteinExistence type="predicted"/>
<evidence type="ECO:0000313" key="1">
    <source>
        <dbReference type="EnsemblPlants" id="LPERR01G01960.1"/>
    </source>
</evidence>
<reference evidence="2" key="2">
    <citation type="submission" date="2013-12" db="EMBL/GenBank/DDBJ databases">
        <authorList>
            <person name="Yu Y."/>
            <person name="Lee S."/>
            <person name="de Baynast K."/>
            <person name="Wissotski M."/>
            <person name="Liu L."/>
            <person name="Talag J."/>
            <person name="Goicoechea J."/>
            <person name="Angelova A."/>
            <person name="Jetty R."/>
            <person name="Kudrna D."/>
            <person name="Golser W."/>
            <person name="Rivera L."/>
            <person name="Zhang J."/>
            <person name="Wing R."/>
        </authorList>
    </citation>
    <scope>NUCLEOTIDE SEQUENCE</scope>
</reference>
<sequence>MARGNKTGSHRNRRPHLQQLVLEASSRKTTKLVRMHHCVQNLLNQCGDKNQSSGKSCQLLSIPPSSFRFLNYFLFFACHDSLCSLLNQCWHVEGKTFPRHQIICG</sequence>
<protein>
    <submittedName>
        <fullName evidence="1">Uncharacterized protein</fullName>
    </submittedName>
</protein>
<dbReference type="HOGENOM" id="CLU_2240447_0_0_1"/>
<name>A0A0D9UWF3_9ORYZ</name>
<dbReference type="AlphaFoldDB" id="A0A0D9UWF3"/>
<organism evidence="1 2">
    <name type="scientific">Leersia perrieri</name>
    <dbReference type="NCBI Taxonomy" id="77586"/>
    <lineage>
        <taxon>Eukaryota</taxon>
        <taxon>Viridiplantae</taxon>
        <taxon>Streptophyta</taxon>
        <taxon>Embryophyta</taxon>
        <taxon>Tracheophyta</taxon>
        <taxon>Spermatophyta</taxon>
        <taxon>Magnoliopsida</taxon>
        <taxon>Liliopsida</taxon>
        <taxon>Poales</taxon>
        <taxon>Poaceae</taxon>
        <taxon>BOP clade</taxon>
        <taxon>Oryzoideae</taxon>
        <taxon>Oryzeae</taxon>
        <taxon>Oryzinae</taxon>
        <taxon>Leersia</taxon>
    </lineage>
</organism>
<evidence type="ECO:0000313" key="2">
    <source>
        <dbReference type="Proteomes" id="UP000032180"/>
    </source>
</evidence>
<dbReference type="EnsemblPlants" id="LPERR01G01960.1">
    <property type="protein sequence ID" value="LPERR01G01960.1"/>
    <property type="gene ID" value="LPERR01G01960"/>
</dbReference>
<accession>A0A0D9UWF3</accession>
<keyword evidence="2" id="KW-1185">Reference proteome</keyword>